<dbReference type="InterPro" id="IPR036388">
    <property type="entry name" value="WH-like_DNA-bd_sf"/>
</dbReference>
<dbReference type="PRINTS" id="PR00039">
    <property type="entry name" value="HTHLYSR"/>
</dbReference>
<dbReference type="PROSITE" id="PS50931">
    <property type="entry name" value="HTH_LYSR"/>
    <property type="match status" value="1"/>
</dbReference>
<dbReference type="GO" id="GO:0003700">
    <property type="term" value="F:DNA-binding transcription factor activity"/>
    <property type="evidence" value="ECO:0007669"/>
    <property type="project" value="InterPro"/>
</dbReference>
<dbReference type="InterPro" id="IPR005119">
    <property type="entry name" value="LysR_subst-bd"/>
</dbReference>
<comment type="caution">
    <text evidence="6">The sequence shown here is derived from an EMBL/GenBank/DDBJ whole genome shotgun (WGS) entry which is preliminary data.</text>
</comment>
<keyword evidence="7" id="KW-1185">Reference proteome</keyword>
<keyword evidence="2" id="KW-0805">Transcription regulation</keyword>
<dbReference type="AlphaFoldDB" id="A0A9X2T7P6"/>
<organism evidence="6 7">
    <name type="scientific">Ancylobacter mangrovi</name>
    <dbReference type="NCBI Taxonomy" id="2972472"/>
    <lineage>
        <taxon>Bacteria</taxon>
        <taxon>Pseudomonadati</taxon>
        <taxon>Pseudomonadota</taxon>
        <taxon>Alphaproteobacteria</taxon>
        <taxon>Hyphomicrobiales</taxon>
        <taxon>Xanthobacteraceae</taxon>
        <taxon>Ancylobacter</taxon>
    </lineage>
</organism>
<feature type="domain" description="HTH lysR-type" evidence="5">
    <location>
        <begin position="1"/>
        <end position="58"/>
    </location>
</feature>
<proteinExistence type="inferred from homology"/>
<dbReference type="InterPro" id="IPR036390">
    <property type="entry name" value="WH_DNA-bd_sf"/>
</dbReference>
<evidence type="ECO:0000256" key="4">
    <source>
        <dbReference type="ARBA" id="ARBA00023163"/>
    </source>
</evidence>
<name>A0A9X2T7P6_9HYPH</name>
<dbReference type="RefSeq" id="WP_258734831.1">
    <property type="nucleotide sequence ID" value="NZ_JANTHZ010000014.1"/>
</dbReference>
<evidence type="ECO:0000256" key="2">
    <source>
        <dbReference type="ARBA" id="ARBA00023015"/>
    </source>
</evidence>
<comment type="similarity">
    <text evidence="1">Belongs to the LysR transcriptional regulatory family.</text>
</comment>
<keyword evidence="4" id="KW-0804">Transcription</keyword>
<dbReference type="Proteomes" id="UP001151088">
    <property type="component" value="Unassembled WGS sequence"/>
</dbReference>
<dbReference type="Gene3D" id="3.40.190.10">
    <property type="entry name" value="Periplasmic binding protein-like II"/>
    <property type="match status" value="2"/>
</dbReference>
<evidence type="ECO:0000259" key="5">
    <source>
        <dbReference type="PROSITE" id="PS50931"/>
    </source>
</evidence>
<reference evidence="6" key="1">
    <citation type="submission" date="2022-08" db="EMBL/GenBank/DDBJ databases">
        <authorList>
            <person name="Li F."/>
        </authorList>
    </citation>
    <scope>NUCLEOTIDE SEQUENCE</scope>
    <source>
        <strain evidence="6">MQZ15Z-1</strain>
    </source>
</reference>
<protein>
    <submittedName>
        <fullName evidence="6">LysR family transcriptional regulator</fullName>
    </submittedName>
</protein>
<dbReference type="Pfam" id="PF03466">
    <property type="entry name" value="LysR_substrate"/>
    <property type="match status" value="1"/>
</dbReference>
<evidence type="ECO:0000256" key="3">
    <source>
        <dbReference type="ARBA" id="ARBA00023125"/>
    </source>
</evidence>
<dbReference type="GO" id="GO:0000976">
    <property type="term" value="F:transcription cis-regulatory region binding"/>
    <property type="evidence" value="ECO:0007669"/>
    <property type="project" value="TreeGrafter"/>
</dbReference>
<evidence type="ECO:0000256" key="1">
    <source>
        <dbReference type="ARBA" id="ARBA00009437"/>
    </source>
</evidence>
<dbReference type="InterPro" id="IPR000847">
    <property type="entry name" value="LysR_HTH_N"/>
</dbReference>
<dbReference type="Pfam" id="PF00126">
    <property type="entry name" value="HTH_1"/>
    <property type="match status" value="1"/>
</dbReference>
<evidence type="ECO:0000313" key="7">
    <source>
        <dbReference type="Proteomes" id="UP001151088"/>
    </source>
</evidence>
<accession>A0A9X2T7P6</accession>
<keyword evidence="3" id="KW-0238">DNA-binding</keyword>
<dbReference type="SUPFAM" id="SSF46785">
    <property type="entry name" value="Winged helix' DNA-binding domain"/>
    <property type="match status" value="1"/>
</dbReference>
<dbReference type="SUPFAM" id="SSF53850">
    <property type="entry name" value="Periplasmic binding protein-like II"/>
    <property type="match status" value="1"/>
</dbReference>
<dbReference type="PANTHER" id="PTHR30126">
    <property type="entry name" value="HTH-TYPE TRANSCRIPTIONAL REGULATOR"/>
    <property type="match status" value="1"/>
</dbReference>
<dbReference type="Gene3D" id="1.10.10.10">
    <property type="entry name" value="Winged helix-like DNA-binding domain superfamily/Winged helix DNA-binding domain"/>
    <property type="match status" value="1"/>
</dbReference>
<dbReference type="PANTHER" id="PTHR30126:SF91">
    <property type="entry name" value="LYSR FAMILY TRANSCRIPTIONAL REGULATOR"/>
    <property type="match status" value="1"/>
</dbReference>
<sequence length="299" mass="32301">MTFEQMRIFLEAAHYGSFTYAAERLGITQSAVSVCIKKLEEKHAVALFERSGRRLVLTEAGQVLLGEAERILRDVELTIQRIESRRPADPFAIVACTGNAYDHWMAGIACAAGAPQVNLVRAGLDEVTAWVMRGSADVGLTSVMPSHPQFRQVRVFADRLILCAHPLRAREVPEAIGWRELEEHGPVIWEHGDLAPTILAGLAAQRLDPGRLAPAKLRLASSMAVMSALQGGHHLGLVPERAAAPLLRAGLLARVGALEIPVPYWMFALRERDIDALAAHTARAGAALAAVEAALAVKA</sequence>
<dbReference type="EMBL" id="JANTHZ010000014">
    <property type="protein sequence ID" value="MCS0497679.1"/>
    <property type="molecule type" value="Genomic_DNA"/>
</dbReference>
<dbReference type="FunFam" id="1.10.10.10:FF:000001">
    <property type="entry name" value="LysR family transcriptional regulator"/>
    <property type="match status" value="1"/>
</dbReference>
<gene>
    <name evidence="6" type="ORF">NVS89_21535</name>
</gene>
<evidence type="ECO:0000313" key="6">
    <source>
        <dbReference type="EMBL" id="MCS0497679.1"/>
    </source>
</evidence>